<dbReference type="CDD" id="cd14014">
    <property type="entry name" value="STKc_PknB_like"/>
    <property type="match status" value="1"/>
</dbReference>
<dbReference type="Pfam" id="PF02518">
    <property type="entry name" value="HATPase_c"/>
    <property type="match status" value="1"/>
</dbReference>
<dbReference type="InterPro" id="IPR053159">
    <property type="entry name" value="Hybrid_Histidine_Kinase"/>
</dbReference>
<evidence type="ECO:0000256" key="2">
    <source>
        <dbReference type="ARBA" id="ARBA00012438"/>
    </source>
</evidence>
<evidence type="ECO:0000313" key="9">
    <source>
        <dbReference type="EMBL" id="AFZ12489.1"/>
    </source>
</evidence>
<dbReference type="SMART" id="SM00220">
    <property type="entry name" value="S_TKc"/>
    <property type="match status" value="1"/>
</dbReference>
<dbReference type="InterPro" id="IPR003661">
    <property type="entry name" value="HisK_dim/P_dom"/>
</dbReference>
<dbReference type="GO" id="GO:0000155">
    <property type="term" value="F:phosphorelay sensor kinase activity"/>
    <property type="evidence" value="ECO:0007669"/>
    <property type="project" value="InterPro"/>
</dbReference>
<dbReference type="Gene3D" id="1.10.510.10">
    <property type="entry name" value="Transferase(Phosphotransferase) domain 1"/>
    <property type="match status" value="1"/>
</dbReference>
<dbReference type="InterPro" id="IPR027417">
    <property type="entry name" value="P-loop_NTPase"/>
</dbReference>
<dbReference type="InterPro" id="IPR008271">
    <property type="entry name" value="Ser/Thr_kinase_AS"/>
</dbReference>
<dbReference type="RefSeq" id="WP_015202610.1">
    <property type="nucleotide sequence ID" value="NC_019753.1"/>
</dbReference>
<dbReference type="Gene3D" id="3.40.50.300">
    <property type="entry name" value="P-loop containing nucleotide triphosphate hydrolases"/>
    <property type="match status" value="1"/>
</dbReference>
<dbReference type="eggNOG" id="COG3899">
    <property type="taxonomic scope" value="Bacteria"/>
</dbReference>
<keyword evidence="10" id="KW-1185">Reference proteome</keyword>
<dbReference type="InterPro" id="IPR029016">
    <property type="entry name" value="GAF-like_dom_sf"/>
</dbReference>
<dbReference type="SUPFAM" id="SSF47384">
    <property type="entry name" value="Homodimeric domain of signal transducing histidine kinase"/>
    <property type="match status" value="1"/>
</dbReference>
<sequence length="1806" mass="204268">MIAISGYKIIEKIYDGVETGVYRAQPDLEENTVIIKILKAKYPTLKEITQLRHEYDISKNLDFAGIIKTYKLENYQNGLFLVLEDLGGLDLKKFLDTHKIDLKDFCEIALQLTDALTVLYEHHIIHKDIKPHNIIIQPITKQVKITDFSIASRLSRENPTINNPNGMEGTLTYISPEQTGRMNRSIDYRTDFYSLGVTFYEMLTGEVPFKSSEPIELVHAHIAKKPIPPIELNPEIPQVISDIVMKLLAKTAEDRYQSALGIKADLEICLNELQNTGSISNFTPGQEDLFAQFVIPQKLYGRETEVATLMAAFERASQGSAEMMLVSGYSGIGKSSLVNEVHKPIVRDRGYFISGKFDQFKRNIPYASVIEAFQDLIRQLLTETSAKIANWKEKLLNALGENGQVITEVLPDVELIIGEQPDVPKLGATESQNRFNRVFQNFSHVFSTKEHPLVLFLDDLQWADSASLKLIQLLITDPDSQYLLFIGAYRDNEVSPTHPLILTLEEIQKLGSTINNIVLTPLDISHVRELVADTLHDQINRSQPLANLVFNKTQGNPFFLTQLLQSLYEEKLLTFDFNVGNWQWNIEQIQGIGITDYSVVQLLAKNIQKLPKSTQRVLKLAACIGNTFNLDVLAIINEKSQPETAEDLWSSLQAGLILPLNEAYKIPLSFDENKSGALILQDFKVSYKFLHDRVQQAAYSLIPEAEKKETHLKIGQLLLEKTNPEERKENIFALVNQLNFGTELITSDAEKYELVELNLIAGIRAKLSNAYEAARKYLNVALALIPENSWQNQYELALALYVEAVEVEYLNIDFEQAEKLSEIVITQAKDLLDKIQVYEYKILFYLAQSQPNVAIELSLQVLEMLNITLAETPPEKLNIEDLVKLPEMQDPHKLAAMRILMVLMPAAAFVNPALLPASAFTMVNLSSQHGNSALAAYSYATYALLLCQFLGDIEAGYKFSQLSLKILEDFNGKKIKAKIFNIVNGFVIHWKAHARETVEPLREGVQVGIETGDIEYACYNAATYSAYIFYIGEPLNFVNQQQSIYVDMMLKLQQKTQVEYAQIFRQLVFCLSKEVTNKYSLCGDFFNTAEMLPIFIGNKNFLLVFVTYLANTLISYWFKNYEQAVTNAMQATQYAFAASGFIHITEHNFYYSLALLGAYPDVENSLQQQYMQQVENNQQAMQLWAENAPANYQHKYDLINAEKARILGNIGEAMEYYDRAIKAAKKQQYTQEEGLANELAAEFYFSRGKDKVATTYLTDAYYCYIHWEATAKVKDLELRYPQIFSQILARKNFSIDLDKTTSLTTAVGTFALDLTTVMKASQTLSREILLNDLIEKLMKIVMENAGAQNSCLILDKKGKLVVEATVFVDKNDLVLFPSIPLEDSETLPLSLINYVARTQENVVLRDAGREGNFITDAYIVKAKLKSILCVPIINQGTVIGILYLENNLTAGAFTPERLEVLRILSTQAAISLKNAMLYANLETATEELKVANTKLEEYSRTLEQKVETRTLELKDKNLRLEQTLTELQQTQTQLIQTEKMSSLGQLVAGIAHEINNPVNFIHGNILHASEYIDGLLNLVNLYQEQYPNSTPKIQDEIEAIDLEFLREDLPKVIESMQIGSERIRQIVLSLRNFSRLDEAEMKKVDIHEGIDSTLLILQHRLKAKSEHSEIKIIKEYGDLPKVECYPGQLNQVFMNIVSNAIDVLEEYDSKRSGLERQQNPCTIRIHTHLIDGNKVKISIADNGSGMREEVRSKIFDPFFTTKSVGSGTGLGLSISYQIVVEKHRGHLECISSPGKGAEFIITIPTS</sequence>
<keyword evidence="5" id="KW-0902">Two-component regulatory system</keyword>
<dbReference type="SUPFAM" id="SSF55781">
    <property type="entry name" value="GAF domain-like"/>
    <property type="match status" value="1"/>
</dbReference>
<dbReference type="InterPro" id="IPR003594">
    <property type="entry name" value="HATPase_dom"/>
</dbReference>
<dbReference type="eggNOG" id="COG2203">
    <property type="taxonomic scope" value="Bacteria"/>
</dbReference>
<feature type="coiled-coil region" evidence="6">
    <location>
        <begin position="1481"/>
        <end position="1540"/>
    </location>
</feature>
<dbReference type="InterPro" id="IPR000719">
    <property type="entry name" value="Prot_kinase_dom"/>
</dbReference>
<dbReference type="Gene3D" id="3.30.565.10">
    <property type="entry name" value="Histidine kinase-like ATPase, C-terminal domain"/>
    <property type="match status" value="1"/>
</dbReference>
<dbReference type="CDD" id="cd00082">
    <property type="entry name" value="HisKA"/>
    <property type="match status" value="1"/>
</dbReference>
<dbReference type="SUPFAM" id="SSF55874">
    <property type="entry name" value="ATPase domain of HSP90 chaperone/DNA topoisomerase II/histidine kinase"/>
    <property type="match status" value="1"/>
</dbReference>
<name>K9VY61_9CYAN</name>
<feature type="domain" description="Protein kinase" evidence="7">
    <location>
        <begin position="7"/>
        <end position="268"/>
    </location>
</feature>
<comment type="catalytic activity">
    <reaction evidence="1">
        <text>ATP + protein L-histidine = ADP + protein N-phospho-L-histidine.</text>
        <dbReference type="EC" id="2.7.13.3"/>
    </reaction>
</comment>
<evidence type="ECO:0000256" key="1">
    <source>
        <dbReference type="ARBA" id="ARBA00000085"/>
    </source>
</evidence>
<evidence type="ECO:0000256" key="3">
    <source>
        <dbReference type="ARBA" id="ARBA00022553"/>
    </source>
</evidence>
<evidence type="ECO:0000313" key="10">
    <source>
        <dbReference type="Proteomes" id="UP000010472"/>
    </source>
</evidence>
<dbReference type="InterPro" id="IPR036890">
    <property type="entry name" value="HATPase_C_sf"/>
</dbReference>
<dbReference type="PANTHER" id="PTHR43642">
    <property type="entry name" value="HYBRID SIGNAL TRANSDUCTION HISTIDINE KINASE G"/>
    <property type="match status" value="1"/>
</dbReference>
<dbReference type="PROSITE" id="PS50011">
    <property type="entry name" value="PROTEIN_KINASE_DOM"/>
    <property type="match status" value="1"/>
</dbReference>
<dbReference type="InterPro" id="IPR005467">
    <property type="entry name" value="His_kinase_dom"/>
</dbReference>
<dbReference type="SUPFAM" id="SSF56112">
    <property type="entry name" value="Protein kinase-like (PK-like)"/>
    <property type="match status" value="1"/>
</dbReference>
<evidence type="ECO:0000256" key="6">
    <source>
        <dbReference type="SAM" id="Coils"/>
    </source>
</evidence>
<dbReference type="SUPFAM" id="SSF52540">
    <property type="entry name" value="P-loop containing nucleoside triphosphate hydrolases"/>
    <property type="match status" value="1"/>
</dbReference>
<feature type="domain" description="Histidine kinase" evidence="8">
    <location>
        <begin position="1549"/>
        <end position="1806"/>
    </location>
</feature>
<evidence type="ECO:0000259" key="8">
    <source>
        <dbReference type="PROSITE" id="PS50109"/>
    </source>
</evidence>
<dbReference type="Gene3D" id="3.30.200.20">
    <property type="entry name" value="Phosphorylase Kinase, domain 1"/>
    <property type="match status" value="1"/>
</dbReference>
<keyword evidence="4 9" id="KW-0808">Transferase</keyword>
<dbReference type="InterPro" id="IPR011009">
    <property type="entry name" value="Kinase-like_dom_sf"/>
</dbReference>
<dbReference type="InterPro" id="IPR004358">
    <property type="entry name" value="Sig_transdc_His_kin-like_C"/>
</dbReference>
<gene>
    <name evidence="9" type="ORF">Cri9333_1599</name>
</gene>
<evidence type="ECO:0000259" key="7">
    <source>
        <dbReference type="PROSITE" id="PS50011"/>
    </source>
</evidence>
<dbReference type="eggNOG" id="COG0515">
    <property type="taxonomic scope" value="Bacteria"/>
</dbReference>
<dbReference type="SMART" id="SM00065">
    <property type="entry name" value="GAF"/>
    <property type="match status" value="1"/>
</dbReference>
<evidence type="ECO:0000256" key="5">
    <source>
        <dbReference type="ARBA" id="ARBA00023012"/>
    </source>
</evidence>
<dbReference type="PRINTS" id="PR00344">
    <property type="entry name" value="BCTRLSENSOR"/>
</dbReference>
<dbReference type="InterPro" id="IPR036097">
    <property type="entry name" value="HisK_dim/P_sf"/>
</dbReference>
<dbReference type="EC" id="2.7.13.3" evidence="2"/>
<proteinExistence type="predicted"/>
<dbReference type="Proteomes" id="UP000010472">
    <property type="component" value="Chromosome"/>
</dbReference>
<accession>K9VY61</accession>
<dbReference type="OrthoDB" id="569699at2"/>
<dbReference type="HOGENOM" id="CLU_000445_34_0_3"/>
<dbReference type="InterPro" id="IPR003018">
    <property type="entry name" value="GAF"/>
</dbReference>
<protein>
    <recommendedName>
        <fullName evidence="2">histidine kinase</fullName>
        <ecNumber evidence="2">2.7.13.3</ecNumber>
    </recommendedName>
</protein>
<dbReference type="Gene3D" id="1.10.287.130">
    <property type="match status" value="1"/>
</dbReference>
<dbReference type="GO" id="GO:0005524">
    <property type="term" value="F:ATP binding"/>
    <property type="evidence" value="ECO:0007669"/>
    <property type="project" value="InterPro"/>
</dbReference>
<dbReference type="EMBL" id="CP003620">
    <property type="protein sequence ID" value="AFZ12489.1"/>
    <property type="molecule type" value="Genomic_DNA"/>
</dbReference>
<dbReference type="PROSITE" id="PS00108">
    <property type="entry name" value="PROTEIN_KINASE_ST"/>
    <property type="match status" value="1"/>
</dbReference>
<dbReference type="Gene3D" id="3.30.450.40">
    <property type="match status" value="1"/>
</dbReference>
<dbReference type="PROSITE" id="PS50109">
    <property type="entry name" value="HIS_KIN"/>
    <property type="match status" value="1"/>
</dbReference>
<keyword evidence="4 9" id="KW-0418">Kinase</keyword>
<dbReference type="InterPro" id="IPR041664">
    <property type="entry name" value="AAA_16"/>
</dbReference>
<dbReference type="KEGG" id="cep:Cri9333_1599"/>
<dbReference type="SMART" id="SM00387">
    <property type="entry name" value="HATPase_c"/>
    <property type="match status" value="1"/>
</dbReference>
<dbReference type="Pfam" id="PF01590">
    <property type="entry name" value="GAF"/>
    <property type="match status" value="1"/>
</dbReference>
<dbReference type="PANTHER" id="PTHR43642:SF1">
    <property type="entry name" value="HYBRID SIGNAL TRANSDUCTION HISTIDINE KINASE G"/>
    <property type="match status" value="1"/>
</dbReference>
<dbReference type="eggNOG" id="COG4191">
    <property type="taxonomic scope" value="Bacteria"/>
</dbReference>
<reference evidence="9 10" key="1">
    <citation type="submission" date="2012-06" db="EMBL/GenBank/DDBJ databases">
        <title>Finished chromosome of genome of Crinalium epipsammum PCC 9333.</title>
        <authorList>
            <consortium name="US DOE Joint Genome Institute"/>
            <person name="Gugger M."/>
            <person name="Coursin T."/>
            <person name="Rippka R."/>
            <person name="Tandeau De Marsac N."/>
            <person name="Huntemann M."/>
            <person name="Wei C.-L."/>
            <person name="Han J."/>
            <person name="Detter J.C."/>
            <person name="Han C."/>
            <person name="Tapia R."/>
            <person name="Davenport K."/>
            <person name="Daligault H."/>
            <person name="Erkkila T."/>
            <person name="Gu W."/>
            <person name="Munk A.C.C."/>
            <person name="Teshima H."/>
            <person name="Xu Y."/>
            <person name="Chain P."/>
            <person name="Chen A."/>
            <person name="Krypides N."/>
            <person name="Mavromatis K."/>
            <person name="Markowitz V."/>
            <person name="Szeto E."/>
            <person name="Ivanova N."/>
            <person name="Mikhailova N."/>
            <person name="Ovchinnikova G."/>
            <person name="Pagani I."/>
            <person name="Pati A."/>
            <person name="Goodwin L."/>
            <person name="Peters L."/>
            <person name="Pitluck S."/>
            <person name="Woyke T."/>
            <person name="Kerfeld C."/>
        </authorList>
    </citation>
    <scope>NUCLEOTIDE SEQUENCE [LARGE SCALE GENOMIC DNA]</scope>
    <source>
        <strain evidence="9 10">PCC 9333</strain>
    </source>
</reference>
<dbReference type="Pfam" id="PF00069">
    <property type="entry name" value="Pkinase"/>
    <property type="match status" value="1"/>
</dbReference>
<dbReference type="STRING" id="1173022.Cri9333_1599"/>
<dbReference type="Pfam" id="PF13191">
    <property type="entry name" value="AAA_16"/>
    <property type="match status" value="1"/>
</dbReference>
<keyword evidence="6" id="KW-0175">Coiled coil</keyword>
<evidence type="ECO:0000256" key="4">
    <source>
        <dbReference type="ARBA" id="ARBA00022777"/>
    </source>
</evidence>
<dbReference type="PATRIC" id="fig|1173022.3.peg.1727"/>
<keyword evidence="3" id="KW-0597">Phosphoprotein</keyword>
<organism evidence="9 10">
    <name type="scientific">Crinalium epipsammum PCC 9333</name>
    <dbReference type="NCBI Taxonomy" id="1173022"/>
    <lineage>
        <taxon>Bacteria</taxon>
        <taxon>Bacillati</taxon>
        <taxon>Cyanobacteriota</taxon>
        <taxon>Cyanophyceae</taxon>
        <taxon>Gomontiellales</taxon>
        <taxon>Gomontiellaceae</taxon>
        <taxon>Crinalium</taxon>
    </lineage>
</organism>